<evidence type="ECO:0000256" key="5">
    <source>
        <dbReference type="ARBA" id="ARBA00022982"/>
    </source>
</evidence>
<sequence>MRDYVRLTGVLLIVCMVAAVVLGVTNYITADKIAEQTAIANENARKSVLSQAQEFIMLDGQEITEILAKDDYDTIREVYEAKADGNVIGYAIKTAPKGYGGEIEVMVGVDIEGKVTGINVGNNSETPGLGQNSTKPEFQAQYVGKNWNDGVGVIKNGTPKDNEIVAIAGATITSNAVTKGVNQALNLAKELSGN</sequence>
<dbReference type="GO" id="GO:0009055">
    <property type="term" value="F:electron transfer activity"/>
    <property type="evidence" value="ECO:0007669"/>
    <property type="project" value="InterPro"/>
</dbReference>
<comment type="function">
    <text evidence="6">Part of a membrane-bound complex that couples electron transfer with translocation of ions across the membrane.</text>
</comment>
<keyword evidence="6" id="KW-0812">Transmembrane</keyword>
<dbReference type="PANTHER" id="PTHR36118">
    <property type="entry name" value="ION-TRANSLOCATING OXIDOREDUCTASE COMPLEX SUBUNIT G"/>
    <property type="match status" value="1"/>
</dbReference>
<comment type="subunit">
    <text evidence="6">The complex is composed of six subunits: RnfA, RnfB, RnfC, RnfD, RnfE and RnfG.</text>
</comment>
<dbReference type="RefSeq" id="WP_073026122.1">
    <property type="nucleotide sequence ID" value="NZ_FQZS01000013.1"/>
</dbReference>
<dbReference type="Gene3D" id="3.90.1010.20">
    <property type="match status" value="1"/>
</dbReference>
<organism evidence="8 9">
    <name type="scientific">Lutispora thermophila DSM 19022</name>
    <dbReference type="NCBI Taxonomy" id="1122184"/>
    <lineage>
        <taxon>Bacteria</taxon>
        <taxon>Bacillati</taxon>
        <taxon>Bacillota</taxon>
        <taxon>Clostridia</taxon>
        <taxon>Lutisporales</taxon>
        <taxon>Lutisporaceae</taxon>
        <taxon>Lutispora</taxon>
    </lineage>
</organism>
<dbReference type="Proteomes" id="UP000184442">
    <property type="component" value="Unassembled WGS sequence"/>
</dbReference>
<dbReference type="InterPro" id="IPR010209">
    <property type="entry name" value="Ion_transpt_RnfG/RsxG"/>
</dbReference>
<keyword evidence="6" id="KW-1003">Cell membrane</keyword>
<evidence type="ECO:0000313" key="9">
    <source>
        <dbReference type="Proteomes" id="UP000184442"/>
    </source>
</evidence>
<evidence type="ECO:0000259" key="7">
    <source>
        <dbReference type="SMART" id="SM00900"/>
    </source>
</evidence>
<dbReference type="HAMAP" id="MF_00479">
    <property type="entry name" value="RsxG_RnfG"/>
    <property type="match status" value="1"/>
</dbReference>
<dbReference type="GO" id="GO:0022900">
    <property type="term" value="P:electron transport chain"/>
    <property type="evidence" value="ECO:0007669"/>
    <property type="project" value="UniProtKB-UniRule"/>
</dbReference>
<dbReference type="EC" id="7.-.-.-" evidence="6"/>
<evidence type="ECO:0000256" key="3">
    <source>
        <dbReference type="ARBA" id="ARBA00022630"/>
    </source>
</evidence>
<dbReference type="NCBIfam" id="TIGR01947">
    <property type="entry name" value="rnfG"/>
    <property type="match status" value="1"/>
</dbReference>
<dbReference type="Pfam" id="PF04205">
    <property type="entry name" value="FMN_bind"/>
    <property type="match status" value="1"/>
</dbReference>
<proteinExistence type="inferred from homology"/>
<evidence type="ECO:0000256" key="1">
    <source>
        <dbReference type="ARBA" id="ARBA00022448"/>
    </source>
</evidence>
<protein>
    <recommendedName>
        <fullName evidence="6">Ion-translocating oxidoreductase complex subunit G</fullName>
        <ecNumber evidence="6">7.-.-.-</ecNumber>
    </recommendedName>
    <alternativeName>
        <fullName evidence="6">Rnf electron transport complex subunit G</fullName>
    </alternativeName>
</protein>
<keyword evidence="5 6" id="KW-0249">Electron transport</keyword>
<dbReference type="GO" id="GO:0005886">
    <property type="term" value="C:plasma membrane"/>
    <property type="evidence" value="ECO:0007669"/>
    <property type="project" value="UniProtKB-SubCell"/>
</dbReference>
<accession>A0A1M6FRZ1</accession>
<keyword evidence="3 6" id="KW-0285">Flavoprotein</keyword>
<comment type="cofactor">
    <cofactor evidence="6">
        <name>FMN</name>
        <dbReference type="ChEBI" id="CHEBI:58210"/>
    </cofactor>
</comment>
<dbReference type="PIRSF" id="PIRSF006091">
    <property type="entry name" value="E_trnsport_RnfG"/>
    <property type="match status" value="1"/>
</dbReference>
<evidence type="ECO:0000256" key="2">
    <source>
        <dbReference type="ARBA" id="ARBA00022553"/>
    </source>
</evidence>
<keyword evidence="1 6" id="KW-0813">Transport</keyword>
<keyword evidence="9" id="KW-1185">Reference proteome</keyword>
<keyword evidence="6" id="KW-1133">Transmembrane helix</keyword>
<evidence type="ECO:0000256" key="6">
    <source>
        <dbReference type="HAMAP-Rule" id="MF_00479"/>
    </source>
</evidence>
<keyword evidence="4 6" id="KW-0288">FMN</keyword>
<dbReference type="GO" id="GO:0010181">
    <property type="term" value="F:FMN binding"/>
    <property type="evidence" value="ECO:0007669"/>
    <property type="project" value="InterPro"/>
</dbReference>
<dbReference type="EMBL" id="FQZS01000013">
    <property type="protein sequence ID" value="SHJ00433.1"/>
    <property type="molecule type" value="Genomic_DNA"/>
</dbReference>
<keyword evidence="6" id="KW-0472">Membrane</keyword>
<feature type="domain" description="FMN-binding" evidence="7">
    <location>
        <begin position="98"/>
        <end position="188"/>
    </location>
</feature>
<feature type="modified residue" description="FMN phosphoryl threonine" evidence="6">
    <location>
        <position position="171"/>
    </location>
</feature>
<evidence type="ECO:0000256" key="4">
    <source>
        <dbReference type="ARBA" id="ARBA00022643"/>
    </source>
</evidence>
<gene>
    <name evidence="6" type="primary">rnfG</name>
    <name evidence="8" type="ORF">SAMN02745176_02061</name>
</gene>
<keyword evidence="6" id="KW-1278">Translocase</keyword>
<reference evidence="8 9" key="1">
    <citation type="submission" date="2016-11" db="EMBL/GenBank/DDBJ databases">
        <authorList>
            <person name="Jaros S."/>
            <person name="Januszkiewicz K."/>
            <person name="Wedrychowicz H."/>
        </authorList>
    </citation>
    <scope>NUCLEOTIDE SEQUENCE [LARGE SCALE GENOMIC DNA]</scope>
    <source>
        <strain evidence="8 9">DSM 19022</strain>
    </source>
</reference>
<name>A0A1M6FRZ1_9FIRM</name>
<dbReference type="SMART" id="SM00900">
    <property type="entry name" value="FMN_bind"/>
    <property type="match status" value="1"/>
</dbReference>
<dbReference type="InterPro" id="IPR007329">
    <property type="entry name" value="FMN-bd"/>
</dbReference>
<comment type="subcellular location">
    <subcellularLocation>
        <location evidence="6">Cell membrane</location>
        <topology evidence="6">Single-pass membrane protein</topology>
    </subcellularLocation>
</comment>
<dbReference type="AlphaFoldDB" id="A0A1M6FRZ1"/>
<dbReference type="STRING" id="1122184.SAMN02745176_02061"/>
<evidence type="ECO:0000313" key="8">
    <source>
        <dbReference type="EMBL" id="SHJ00433.1"/>
    </source>
</evidence>
<comment type="similarity">
    <text evidence="6">Belongs to the RnfG family.</text>
</comment>
<dbReference type="PANTHER" id="PTHR36118:SF1">
    <property type="entry name" value="ION-TRANSLOCATING OXIDOREDUCTASE COMPLEX SUBUNIT G"/>
    <property type="match status" value="1"/>
</dbReference>
<keyword evidence="2 6" id="KW-0597">Phosphoprotein</keyword>